<dbReference type="GO" id="GO:0071949">
    <property type="term" value="F:FAD binding"/>
    <property type="evidence" value="ECO:0007669"/>
    <property type="project" value="InterPro"/>
</dbReference>
<dbReference type="AlphaFoldDB" id="A0A7H0GK74"/>
<accession>A0A7H0GK74</accession>
<organism evidence="2 3">
    <name type="scientific">Diaphorobacter aerolatus</name>
    <dbReference type="NCBI Taxonomy" id="1288495"/>
    <lineage>
        <taxon>Bacteria</taxon>
        <taxon>Pseudomonadati</taxon>
        <taxon>Pseudomonadota</taxon>
        <taxon>Betaproteobacteria</taxon>
        <taxon>Burkholderiales</taxon>
        <taxon>Comamonadaceae</taxon>
        <taxon>Diaphorobacter</taxon>
    </lineage>
</organism>
<feature type="domain" description="BLUF" evidence="1">
    <location>
        <begin position="1"/>
        <end position="71"/>
    </location>
</feature>
<dbReference type="Pfam" id="PF04940">
    <property type="entry name" value="BLUF"/>
    <property type="match status" value="1"/>
</dbReference>
<dbReference type="PROSITE" id="PS50925">
    <property type="entry name" value="BLUF"/>
    <property type="match status" value="1"/>
</dbReference>
<evidence type="ECO:0000313" key="3">
    <source>
        <dbReference type="Proteomes" id="UP000516028"/>
    </source>
</evidence>
<dbReference type="Proteomes" id="UP000516028">
    <property type="component" value="Chromosome"/>
</dbReference>
<name>A0A7H0GK74_9BURK</name>
<dbReference type="InterPro" id="IPR007024">
    <property type="entry name" value="BLUF_domain"/>
</dbReference>
<sequence length="107" mass="11975">MKIARELNAIRGITGLLVFDGESFAQYVEGARQSIEALRLALMADRRHTDLRQLAYLHDIKERAFESWSLGYTDVDAGGLDIDAINQLTGRQALNVFVLATTELDIH</sequence>
<dbReference type="KEGG" id="daer:H9K75_23140"/>
<dbReference type="InterPro" id="IPR036046">
    <property type="entry name" value="Acylphosphatase-like_dom_sf"/>
</dbReference>
<reference evidence="2 3" key="1">
    <citation type="submission" date="2020-08" db="EMBL/GenBank/DDBJ databases">
        <title>Genome sequence of Diaphorobacter aerolatus KACC 16536T.</title>
        <authorList>
            <person name="Hyun D.-W."/>
            <person name="Bae J.-W."/>
        </authorList>
    </citation>
    <scope>NUCLEOTIDE SEQUENCE [LARGE SCALE GENOMIC DNA]</scope>
    <source>
        <strain evidence="2 3">KACC 16536</strain>
    </source>
</reference>
<proteinExistence type="predicted"/>
<dbReference type="GO" id="GO:0009882">
    <property type="term" value="F:blue light photoreceptor activity"/>
    <property type="evidence" value="ECO:0007669"/>
    <property type="project" value="InterPro"/>
</dbReference>
<dbReference type="Gene3D" id="3.30.70.100">
    <property type="match status" value="1"/>
</dbReference>
<evidence type="ECO:0000259" key="1">
    <source>
        <dbReference type="PROSITE" id="PS50925"/>
    </source>
</evidence>
<gene>
    <name evidence="2" type="ORF">H9K75_23140</name>
</gene>
<evidence type="ECO:0000313" key="2">
    <source>
        <dbReference type="EMBL" id="QNP48690.1"/>
    </source>
</evidence>
<dbReference type="EMBL" id="CP060783">
    <property type="protein sequence ID" value="QNP48690.1"/>
    <property type="molecule type" value="Genomic_DNA"/>
</dbReference>
<dbReference type="SUPFAM" id="SSF54975">
    <property type="entry name" value="Acylphosphatase/BLUF domain-like"/>
    <property type="match status" value="1"/>
</dbReference>
<protein>
    <submittedName>
        <fullName evidence="2">BLUF domain-containing protein</fullName>
    </submittedName>
</protein>
<dbReference type="SMART" id="SM01034">
    <property type="entry name" value="BLUF"/>
    <property type="match status" value="1"/>
</dbReference>
<keyword evidence="3" id="KW-1185">Reference proteome</keyword>